<keyword evidence="2" id="KW-0175">Coiled coil</keyword>
<dbReference type="SUPFAM" id="SSF52540">
    <property type="entry name" value="P-loop containing nucleoside triphosphate hydrolases"/>
    <property type="match status" value="1"/>
</dbReference>
<evidence type="ECO:0000313" key="6">
    <source>
        <dbReference type="Proteomes" id="UP000022910"/>
    </source>
</evidence>
<dbReference type="InterPro" id="IPR006703">
    <property type="entry name" value="G_AIG1"/>
</dbReference>
<evidence type="ECO:0000259" key="4">
    <source>
        <dbReference type="Pfam" id="PF04548"/>
    </source>
</evidence>
<evidence type="ECO:0000313" key="5">
    <source>
        <dbReference type="EMBL" id="EXX55678.1"/>
    </source>
</evidence>
<reference evidence="5 6" key="1">
    <citation type="submission" date="2014-02" db="EMBL/GenBank/DDBJ databases">
        <title>Single nucleus genome sequencing reveals high similarity among nuclei of an endomycorrhizal fungus.</title>
        <authorList>
            <person name="Lin K."/>
            <person name="Geurts R."/>
            <person name="Zhang Z."/>
            <person name="Limpens E."/>
            <person name="Saunders D.G."/>
            <person name="Mu D."/>
            <person name="Pang E."/>
            <person name="Cao H."/>
            <person name="Cha H."/>
            <person name="Lin T."/>
            <person name="Zhou Q."/>
            <person name="Shang Y."/>
            <person name="Li Y."/>
            <person name="Ivanov S."/>
            <person name="Sharma T."/>
            <person name="Velzen R.V."/>
            <person name="Ruijter N.D."/>
            <person name="Aanen D.K."/>
            <person name="Win J."/>
            <person name="Kamoun S."/>
            <person name="Bisseling T."/>
            <person name="Huang S."/>
        </authorList>
    </citation>
    <scope>NUCLEOTIDE SEQUENCE [LARGE SCALE GENOMIC DNA]</scope>
    <source>
        <strain evidence="6">DAOM197198w</strain>
    </source>
</reference>
<feature type="region of interest" description="Disordered" evidence="3">
    <location>
        <begin position="398"/>
        <end position="434"/>
    </location>
</feature>
<accession>A0A015LLM3</accession>
<dbReference type="OrthoDB" id="2386367at2759"/>
<sequence>MTTTSTETPDVKVISNDRIIEELNKFDNESYKNVSRVLKKVIHVTKPSSEKDAASSESSSETIVISDEGNMMKSHIVWSITYESTSEGTIKIVKYPPPKDEKYNFKEALAKAVDIELDSELKLRMANEASGKIREVDLRKKKTADASENVKDKVTENVKDKVTENVEDKVAENVEDNVKNILLVGRTGDGKSTLANVLVNAVDENGKTKHYFKESDAGISETKEATIVLFDHEGKEYGVIDTIGIADTGVAFDNVLVMIIQAIHQVDYKLDHILFVTGGRMTNEVIDSFNLLKSVIFCDKDDEKGEFLLENYTTLVRTRFCGFNDQGECREDTHSMITESTAISIMINSCKGGTPIYVDNPPIYAELDQRLAEATEKGDNEKVKELKKKLDEIKVEKTTNKDKRDKSRKILLDGLEKSEKNRKNQKNLPKKPFEANEMRKFGTEIIPLMNQIKILEEKEKNIDDKDDKTEVELKKAYTKKKEDLENDLRNKIEKYADERVEKEKGKVTVVKNDGNDKKMNGQAALTAGAAGTALISIGAVFMNAFVPGLGSGLSEILIGLMKPK</sequence>
<evidence type="ECO:0000256" key="2">
    <source>
        <dbReference type="SAM" id="Coils"/>
    </source>
</evidence>
<dbReference type="GO" id="GO:0005525">
    <property type="term" value="F:GTP binding"/>
    <property type="evidence" value="ECO:0007669"/>
    <property type="project" value="InterPro"/>
</dbReference>
<dbReference type="Proteomes" id="UP000022910">
    <property type="component" value="Unassembled WGS sequence"/>
</dbReference>
<dbReference type="STRING" id="1432141.A0A015LLM3"/>
<keyword evidence="1" id="KW-0547">Nucleotide-binding</keyword>
<feature type="coiled-coil region" evidence="2">
    <location>
        <begin position="474"/>
        <end position="501"/>
    </location>
</feature>
<dbReference type="Pfam" id="PF04548">
    <property type="entry name" value="AIG1"/>
    <property type="match status" value="1"/>
</dbReference>
<gene>
    <name evidence="5" type="ORF">RirG_223200</name>
</gene>
<dbReference type="Gene3D" id="3.40.50.300">
    <property type="entry name" value="P-loop containing nucleotide triphosphate hydrolases"/>
    <property type="match status" value="1"/>
</dbReference>
<dbReference type="EMBL" id="JEMT01028059">
    <property type="protein sequence ID" value="EXX55678.1"/>
    <property type="molecule type" value="Genomic_DNA"/>
</dbReference>
<evidence type="ECO:0000256" key="1">
    <source>
        <dbReference type="ARBA" id="ARBA00022741"/>
    </source>
</evidence>
<feature type="compositionally biased region" description="Basic and acidic residues" evidence="3">
    <location>
        <begin position="398"/>
        <end position="422"/>
    </location>
</feature>
<organism evidence="5 6">
    <name type="scientific">Rhizophagus irregularis (strain DAOM 197198w)</name>
    <name type="common">Glomus intraradices</name>
    <dbReference type="NCBI Taxonomy" id="1432141"/>
    <lineage>
        <taxon>Eukaryota</taxon>
        <taxon>Fungi</taxon>
        <taxon>Fungi incertae sedis</taxon>
        <taxon>Mucoromycota</taxon>
        <taxon>Glomeromycotina</taxon>
        <taxon>Glomeromycetes</taxon>
        <taxon>Glomerales</taxon>
        <taxon>Glomeraceae</taxon>
        <taxon>Rhizophagus</taxon>
    </lineage>
</organism>
<comment type="caution">
    <text evidence="5">The sequence shown here is derived from an EMBL/GenBank/DDBJ whole genome shotgun (WGS) entry which is preliminary data.</text>
</comment>
<feature type="domain" description="AIG1-type G" evidence="4">
    <location>
        <begin position="179"/>
        <end position="284"/>
    </location>
</feature>
<dbReference type="AlphaFoldDB" id="A0A015LLM3"/>
<dbReference type="InterPro" id="IPR027417">
    <property type="entry name" value="P-loop_NTPase"/>
</dbReference>
<name>A0A015LLM3_RHIIW</name>
<protein>
    <recommendedName>
        <fullName evidence="4">AIG1-type G domain-containing protein</fullName>
    </recommendedName>
</protein>
<dbReference type="HOGENOM" id="CLU_483234_0_0_1"/>
<evidence type="ECO:0000256" key="3">
    <source>
        <dbReference type="SAM" id="MobiDB-lite"/>
    </source>
</evidence>
<proteinExistence type="predicted"/>
<keyword evidence="6" id="KW-1185">Reference proteome</keyword>